<feature type="domain" description="N-acetyltransferase" evidence="6">
    <location>
        <begin position="4"/>
        <end position="161"/>
    </location>
</feature>
<dbReference type="STRING" id="758820.SAMN00777080_1038"/>
<evidence type="ECO:0000313" key="7">
    <source>
        <dbReference type="EMBL" id="SMD42484.1"/>
    </source>
</evidence>
<evidence type="ECO:0000256" key="4">
    <source>
        <dbReference type="ARBA" id="ARBA00023315"/>
    </source>
</evidence>
<evidence type="ECO:0000256" key="5">
    <source>
        <dbReference type="ARBA" id="ARBA00049880"/>
    </source>
</evidence>
<dbReference type="InterPro" id="IPR000182">
    <property type="entry name" value="GNAT_dom"/>
</dbReference>
<reference evidence="8" key="1">
    <citation type="submission" date="2017-04" db="EMBL/GenBank/DDBJ databases">
        <authorList>
            <person name="Varghese N."/>
            <person name="Submissions S."/>
        </authorList>
    </citation>
    <scope>NUCLEOTIDE SEQUENCE [LARGE SCALE GENOMIC DNA]</scope>
    <source>
        <strain evidence="8">DSM 16537</strain>
    </source>
</reference>
<dbReference type="EMBL" id="LT838813">
    <property type="protein sequence ID" value="SMD42484.1"/>
    <property type="molecule type" value="Genomic_DNA"/>
</dbReference>
<keyword evidence="1" id="KW-0678">Repressor</keyword>
<dbReference type="PROSITE" id="PS51186">
    <property type="entry name" value="GNAT"/>
    <property type="match status" value="1"/>
</dbReference>
<name>A0A1W2H157_9BACT</name>
<comment type="catalytic activity">
    <reaction evidence="5">
        <text>glycyl-tRNA(Gly) + acetyl-CoA = N-acetylglycyl-tRNA(Gly) + CoA + H(+)</text>
        <dbReference type="Rhea" id="RHEA:81867"/>
        <dbReference type="Rhea" id="RHEA-COMP:9683"/>
        <dbReference type="Rhea" id="RHEA-COMP:19766"/>
        <dbReference type="ChEBI" id="CHEBI:15378"/>
        <dbReference type="ChEBI" id="CHEBI:57287"/>
        <dbReference type="ChEBI" id="CHEBI:57288"/>
        <dbReference type="ChEBI" id="CHEBI:78522"/>
        <dbReference type="ChEBI" id="CHEBI:232036"/>
    </reaction>
</comment>
<accession>A0A1W2H157</accession>
<dbReference type="InterPro" id="IPR016181">
    <property type="entry name" value="Acyl_CoA_acyltransferase"/>
</dbReference>
<dbReference type="Gene3D" id="3.40.630.30">
    <property type="match status" value="1"/>
</dbReference>
<dbReference type="Pfam" id="PF13508">
    <property type="entry name" value="Acetyltransf_7"/>
    <property type="match status" value="1"/>
</dbReference>
<keyword evidence="3 7" id="KW-0808">Transferase</keyword>
<keyword evidence="4 7" id="KW-0012">Acyltransferase</keyword>
<sequence>MKYSKIVLLEKKHRKEAFDCGKPLLDNYIKTQVGQDSKRNLTVCFVIVNDADEVKAYYTLSNYSIQQEEIPEEYAKRLPKSYIRIPVTLLGRLAVDRELKGNGYGEFLLIDALRRALEISKSALGSMAVVVDPLDDDAKKFYEKYGFTMLPDSGKMFLAMTKIEKAFGE</sequence>
<evidence type="ECO:0000313" key="8">
    <source>
        <dbReference type="Proteomes" id="UP000192333"/>
    </source>
</evidence>
<dbReference type="Proteomes" id="UP000192333">
    <property type="component" value="Chromosome I"/>
</dbReference>
<gene>
    <name evidence="7" type="ORF">SAMN00777080_1038</name>
</gene>
<dbReference type="OrthoDB" id="9799147at2"/>
<dbReference type="PANTHER" id="PTHR36449:SF1">
    <property type="entry name" value="ACETYLTRANSFERASE"/>
    <property type="match status" value="1"/>
</dbReference>
<keyword evidence="8" id="KW-1185">Reference proteome</keyword>
<organism evidence="7 8">
    <name type="scientific">Aquiflexum balticum DSM 16537</name>
    <dbReference type="NCBI Taxonomy" id="758820"/>
    <lineage>
        <taxon>Bacteria</taxon>
        <taxon>Pseudomonadati</taxon>
        <taxon>Bacteroidota</taxon>
        <taxon>Cytophagia</taxon>
        <taxon>Cytophagales</taxon>
        <taxon>Cyclobacteriaceae</taxon>
        <taxon>Aquiflexum</taxon>
    </lineage>
</organism>
<keyword evidence="2" id="KW-1277">Toxin-antitoxin system</keyword>
<dbReference type="AlphaFoldDB" id="A0A1W2H157"/>
<dbReference type="PANTHER" id="PTHR36449">
    <property type="entry name" value="ACETYLTRANSFERASE-RELATED"/>
    <property type="match status" value="1"/>
</dbReference>
<evidence type="ECO:0000256" key="1">
    <source>
        <dbReference type="ARBA" id="ARBA00022491"/>
    </source>
</evidence>
<evidence type="ECO:0000256" key="3">
    <source>
        <dbReference type="ARBA" id="ARBA00022679"/>
    </source>
</evidence>
<protein>
    <submittedName>
        <fullName evidence="7">Predicted acyltransferase</fullName>
    </submittedName>
</protein>
<evidence type="ECO:0000259" key="6">
    <source>
        <dbReference type="PROSITE" id="PS51186"/>
    </source>
</evidence>
<dbReference type="SUPFAM" id="SSF55729">
    <property type="entry name" value="Acyl-CoA N-acyltransferases (Nat)"/>
    <property type="match status" value="1"/>
</dbReference>
<evidence type="ECO:0000256" key="2">
    <source>
        <dbReference type="ARBA" id="ARBA00022649"/>
    </source>
</evidence>
<dbReference type="GO" id="GO:0016747">
    <property type="term" value="F:acyltransferase activity, transferring groups other than amino-acyl groups"/>
    <property type="evidence" value="ECO:0007669"/>
    <property type="project" value="InterPro"/>
</dbReference>
<proteinExistence type="predicted"/>
<dbReference type="RefSeq" id="WP_084119284.1">
    <property type="nucleotide sequence ID" value="NZ_LT838813.1"/>
</dbReference>